<reference evidence="2 3" key="1">
    <citation type="journal article" date="2006" name="J. Bacteriol.">
        <title>The genome sequence of Methanosphaera stadtmanae reveals why this human intestinal archaeon is restricted to methanol and H2 for methane formation and ATP synthesis.</title>
        <authorList>
            <person name="Fricke W.F."/>
            <person name="Seedorf H."/>
            <person name="Henne A."/>
            <person name="Kruer M."/>
            <person name="Liesegang H."/>
            <person name="Hedderich R."/>
            <person name="Gottschalk G."/>
            <person name="Thauer R.K."/>
        </authorList>
    </citation>
    <scope>NUCLEOTIDE SEQUENCE [LARGE SCALE GENOMIC DNA]</scope>
    <source>
        <strain evidence="3">ATCC 43021 / DSM 3091 / JCM 11832 / MCB-3</strain>
    </source>
</reference>
<dbReference type="Proteomes" id="UP000001931">
    <property type="component" value="Chromosome"/>
</dbReference>
<dbReference type="eggNOG" id="arCOG06687">
    <property type="taxonomic scope" value="Archaea"/>
</dbReference>
<dbReference type="AlphaFoldDB" id="Q2NF13"/>
<sequence length="421" mass="44121">MVKQSKLAKIALFLIIVMLFSTTASATMNVAVITDPTGKDPNGCAAGSQSFAANMFQSTFIFSQEHKMALLSGGEGSSNVRVAAIISALTQLQNNGTPEQVVNVANGFDGIRLMAVNPTQGIAVGGSFDVYVVTVDNNSTINVQAASGGLATVPPGTKGAMIHLRNSHGNPKSGTAETVRLQTAINMGKMIRDGYPATKIVSEAIGEVAADSGEDHGGGAINLVSGVTTGDMFTPEQLNQTGYEMEKPYSKVSSSGWAVGYPEAENYQVSPVDGSPLTVIYAYQALGNAITVSDDNPSVSTYGSDEKGISEATSSVVIASVTKNGYDPVKIAQSINKAIDSGTLIGVEYVDASDINVKENIKAVGVYYTPATNGRSAPTWNLPIDSQVFDVLGNIQSVIGILLILLAIFRSTLIKSFFRRR</sequence>
<name>Q2NF13_METST</name>
<keyword evidence="3" id="KW-1185">Reference proteome</keyword>
<feature type="transmembrane region" description="Helical" evidence="1">
    <location>
        <begin position="391"/>
        <end position="413"/>
    </location>
</feature>
<keyword evidence="1" id="KW-0812">Transmembrane</keyword>
<protein>
    <submittedName>
        <fullName evidence="2">Conserved hypothetical membrane-spanning protein</fullName>
    </submittedName>
</protein>
<dbReference type="KEGG" id="mst:Msp_1209"/>
<organism evidence="2 3">
    <name type="scientific">Methanosphaera stadtmanae (strain ATCC 43021 / DSM 3091 / JCM 11832 / MCB-3)</name>
    <dbReference type="NCBI Taxonomy" id="339860"/>
    <lineage>
        <taxon>Archaea</taxon>
        <taxon>Methanobacteriati</taxon>
        <taxon>Methanobacteriota</taxon>
        <taxon>Methanomada group</taxon>
        <taxon>Methanobacteria</taxon>
        <taxon>Methanobacteriales</taxon>
        <taxon>Methanobacteriaceae</taxon>
        <taxon>Methanosphaera</taxon>
    </lineage>
</organism>
<evidence type="ECO:0000313" key="2">
    <source>
        <dbReference type="EMBL" id="ABC57590.1"/>
    </source>
</evidence>
<dbReference type="HOGENOM" id="CLU_056316_0_0_2"/>
<accession>Q2NF13</accession>
<dbReference type="EMBL" id="CP000102">
    <property type="protein sequence ID" value="ABC57590.1"/>
    <property type="molecule type" value="Genomic_DNA"/>
</dbReference>
<keyword evidence="1" id="KW-0472">Membrane</keyword>
<keyword evidence="1" id="KW-1133">Transmembrane helix</keyword>
<dbReference type="STRING" id="339860.Msp_1209"/>
<evidence type="ECO:0000313" key="3">
    <source>
        <dbReference type="Proteomes" id="UP000001931"/>
    </source>
</evidence>
<gene>
    <name evidence="2" type="ordered locus">Msp_1209</name>
</gene>
<proteinExistence type="predicted"/>
<evidence type="ECO:0000256" key="1">
    <source>
        <dbReference type="SAM" id="Phobius"/>
    </source>
</evidence>